<dbReference type="InterPro" id="IPR018303">
    <property type="entry name" value="ATPase_P-typ_P_site"/>
</dbReference>
<protein>
    <recommendedName>
        <fullName evidence="6">P-type Zn(2+) transporter</fullName>
        <ecNumber evidence="6">7.2.2.12</ecNumber>
    </recommendedName>
</protein>
<dbReference type="InterPro" id="IPR008250">
    <property type="entry name" value="ATPase_P-typ_transduc_dom_A_sf"/>
</dbReference>
<dbReference type="RefSeq" id="WP_146460165.1">
    <property type="nucleotide sequence ID" value="NZ_SJPW01000006.1"/>
</dbReference>
<dbReference type="EC" id="7.2.2.12" evidence="6"/>
<evidence type="ECO:0000256" key="1">
    <source>
        <dbReference type="ARBA" id="ARBA00004370"/>
    </source>
</evidence>
<dbReference type="PROSITE" id="PS00154">
    <property type="entry name" value="ATPASE_E1_E2"/>
    <property type="match status" value="1"/>
</dbReference>
<dbReference type="GO" id="GO:0046872">
    <property type="term" value="F:metal ion binding"/>
    <property type="evidence" value="ECO:0007669"/>
    <property type="project" value="UniProtKB-KW"/>
</dbReference>
<feature type="transmembrane region" description="Helical" evidence="8">
    <location>
        <begin position="566"/>
        <end position="590"/>
    </location>
</feature>
<dbReference type="Proteomes" id="UP000318288">
    <property type="component" value="Unassembled WGS sequence"/>
</dbReference>
<evidence type="ECO:0000256" key="8">
    <source>
        <dbReference type="RuleBase" id="RU362081"/>
    </source>
</evidence>
<dbReference type="Pfam" id="PF00702">
    <property type="entry name" value="Hydrolase"/>
    <property type="match status" value="1"/>
</dbReference>
<feature type="transmembrane region" description="Helical" evidence="8">
    <location>
        <begin position="241"/>
        <end position="260"/>
    </location>
</feature>
<dbReference type="GO" id="GO:0016463">
    <property type="term" value="F:P-type zinc transporter activity"/>
    <property type="evidence" value="ECO:0007669"/>
    <property type="project" value="UniProtKB-EC"/>
</dbReference>
<dbReference type="InterPro" id="IPR001757">
    <property type="entry name" value="P_typ_ATPase"/>
</dbReference>
<evidence type="ECO:0000256" key="2">
    <source>
        <dbReference type="ARBA" id="ARBA00006024"/>
    </source>
</evidence>
<evidence type="ECO:0000256" key="4">
    <source>
        <dbReference type="ARBA" id="ARBA00022989"/>
    </source>
</evidence>
<name>A0A5C6EI11_9BACT</name>
<keyword evidence="5 8" id="KW-0472">Membrane</keyword>
<keyword evidence="3 8" id="KW-0812">Transmembrane</keyword>
<keyword evidence="8" id="KW-1003">Cell membrane</keyword>
<reference evidence="10 11" key="1">
    <citation type="submission" date="2019-02" db="EMBL/GenBank/DDBJ databases">
        <title>Deep-cultivation of Planctomycetes and their phenomic and genomic characterization uncovers novel biology.</title>
        <authorList>
            <person name="Wiegand S."/>
            <person name="Jogler M."/>
            <person name="Boedeker C."/>
            <person name="Pinto D."/>
            <person name="Vollmers J."/>
            <person name="Rivas-Marin E."/>
            <person name="Kohn T."/>
            <person name="Peeters S.H."/>
            <person name="Heuer A."/>
            <person name="Rast P."/>
            <person name="Oberbeckmann S."/>
            <person name="Bunk B."/>
            <person name="Jeske O."/>
            <person name="Meyerdierks A."/>
            <person name="Storesund J.E."/>
            <person name="Kallscheuer N."/>
            <person name="Luecker S."/>
            <person name="Lage O.M."/>
            <person name="Pohl T."/>
            <person name="Merkel B.J."/>
            <person name="Hornburger P."/>
            <person name="Mueller R.-W."/>
            <person name="Bruemmer F."/>
            <person name="Labrenz M."/>
            <person name="Spormann A.M."/>
            <person name="Op Den Camp H."/>
            <person name="Overmann J."/>
            <person name="Amann R."/>
            <person name="Jetten M.S.M."/>
            <person name="Mascher T."/>
            <person name="Medema M.H."/>
            <person name="Devos D.P."/>
            <person name="Kaster A.-K."/>
            <person name="Ovreas L."/>
            <person name="Rohde M."/>
            <person name="Galperin M.Y."/>
            <person name="Jogler C."/>
        </authorList>
    </citation>
    <scope>NUCLEOTIDE SEQUENCE [LARGE SCALE GENOMIC DNA]</scope>
    <source>
        <strain evidence="10 11">Poly51</strain>
    </source>
</reference>
<feature type="transmembrane region" description="Helical" evidence="8">
    <location>
        <begin position="76"/>
        <end position="101"/>
    </location>
</feature>
<keyword evidence="8" id="KW-0067">ATP-binding</keyword>
<feature type="domain" description="P-type ATPase A" evidence="9">
    <location>
        <begin position="126"/>
        <end position="225"/>
    </location>
</feature>
<dbReference type="SUPFAM" id="SSF56784">
    <property type="entry name" value="HAD-like"/>
    <property type="match status" value="1"/>
</dbReference>
<evidence type="ECO:0000256" key="5">
    <source>
        <dbReference type="ARBA" id="ARBA00023136"/>
    </source>
</evidence>
<keyword evidence="11" id="KW-1185">Reference proteome</keyword>
<dbReference type="InterPro" id="IPR023298">
    <property type="entry name" value="ATPase_P-typ_TM_dom_sf"/>
</dbReference>
<comment type="similarity">
    <text evidence="2 8">Belongs to the cation transport ATPase (P-type) (TC 3.A.3) family. Type IB subfamily.</text>
</comment>
<feature type="transmembrane region" description="Helical" evidence="8">
    <location>
        <begin position="16"/>
        <end position="34"/>
    </location>
</feature>
<evidence type="ECO:0000313" key="10">
    <source>
        <dbReference type="EMBL" id="TWU48672.1"/>
    </source>
</evidence>
<feature type="transmembrane region" description="Helical" evidence="8">
    <location>
        <begin position="46"/>
        <end position="64"/>
    </location>
</feature>
<dbReference type="InterPro" id="IPR036412">
    <property type="entry name" value="HAD-like_sf"/>
</dbReference>
<comment type="caution">
    <text evidence="10">The sequence shown here is derived from an EMBL/GenBank/DDBJ whole genome shotgun (WGS) entry which is preliminary data.</text>
</comment>
<evidence type="ECO:0000259" key="9">
    <source>
        <dbReference type="Pfam" id="PF00122"/>
    </source>
</evidence>
<feature type="transmembrane region" description="Helical" evidence="8">
    <location>
        <begin position="266"/>
        <end position="293"/>
    </location>
</feature>
<evidence type="ECO:0000256" key="7">
    <source>
        <dbReference type="ARBA" id="ARBA00047308"/>
    </source>
</evidence>
<dbReference type="Gene3D" id="2.70.150.10">
    <property type="entry name" value="Calcium-transporting ATPase, cytoplasmic transduction domain A"/>
    <property type="match status" value="1"/>
</dbReference>
<dbReference type="NCBIfam" id="TIGR01494">
    <property type="entry name" value="ATPase_P-type"/>
    <property type="match status" value="1"/>
</dbReference>
<organism evidence="10 11">
    <name type="scientific">Rubripirellula tenax</name>
    <dbReference type="NCBI Taxonomy" id="2528015"/>
    <lineage>
        <taxon>Bacteria</taxon>
        <taxon>Pseudomonadati</taxon>
        <taxon>Planctomycetota</taxon>
        <taxon>Planctomycetia</taxon>
        <taxon>Pirellulales</taxon>
        <taxon>Pirellulaceae</taxon>
        <taxon>Rubripirellula</taxon>
    </lineage>
</organism>
<dbReference type="NCBIfam" id="TIGR01525">
    <property type="entry name" value="ATPase-IB_hvy"/>
    <property type="match status" value="1"/>
</dbReference>
<dbReference type="InterPro" id="IPR051014">
    <property type="entry name" value="Cation_Transport_ATPase_IB"/>
</dbReference>
<sequence length="632" mass="66973">MSNTSSPSGLVDQSRSQIAIAALAIVAIVLHLVMRYGLGRADIADFPLYVALLLGGIPLVWELLGNLVRGEFGSDLLAGISIVTAAILGEYLAGTLVVLMLSGGEALEAYAVRSASSVLEALSRRMPSQAHRQSGSSIDDVPVESIVIGDQIVLFPHEVCPIDGTVTEGHTVMDESYLTGEPYLMSKTPGSAVLSGAINGDSAITIRAEKVAKDSRYAQIMNVMQSSSQHRPQIRRLGDQLGAIYTPIALTVAFAAWIASGDPVRFLAVLVVATPCPLLIAIPVAIIGSISLAAKRAIVIRDPAVLERMDQCRTVIFDKTGTLTYGRPELVKESVVDPAQKDATLSLVGSIERYSKHPLAEAIVEAASTRDLPVLATSEISEKAGQGLRGTVGGRQLRITNRKTLLGELPHVAPDLPPPAAGLECVVMVDGEYAATYQFRDTPRAEGKSFIRHLGPQHRIERVMLLSGDRESEVRYLADRVGVTEIHAEKSPEEKLEIVRKETAAAGTIFVGDGINDAPALMAATVGIAFGQNSDVTTEAAGAVILDSSLEKVDELLHISRRMRRIALQSAVGGMAISIIGMIVAAAGYLPPVAGAITQELIDVAAVVNALRVAIRPKSLTDFDGAKTTETD</sequence>
<dbReference type="PANTHER" id="PTHR48085">
    <property type="entry name" value="CADMIUM/ZINC-TRANSPORTING ATPASE HMA2-RELATED"/>
    <property type="match status" value="1"/>
</dbReference>
<comment type="subcellular location">
    <subcellularLocation>
        <location evidence="8">Cell membrane</location>
    </subcellularLocation>
    <subcellularLocation>
        <location evidence="1">Membrane</location>
    </subcellularLocation>
</comment>
<dbReference type="PRINTS" id="PR00120">
    <property type="entry name" value="HATPASE"/>
</dbReference>
<accession>A0A5C6EI11</accession>
<dbReference type="EMBL" id="SJPW01000006">
    <property type="protein sequence ID" value="TWU48672.1"/>
    <property type="molecule type" value="Genomic_DNA"/>
</dbReference>
<dbReference type="GO" id="GO:0005524">
    <property type="term" value="F:ATP binding"/>
    <property type="evidence" value="ECO:0007669"/>
    <property type="project" value="UniProtKB-UniRule"/>
</dbReference>
<dbReference type="GO" id="GO:0015086">
    <property type="term" value="F:cadmium ion transmembrane transporter activity"/>
    <property type="evidence" value="ECO:0007669"/>
    <property type="project" value="TreeGrafter"/>
</dbReference>
<proteinExistence type="inferred from homology"/>
<evidence type="ECO:0000313" key="11">
    <source>
        <dbReference type="Proteomes" id="UP000318288"/>
    </source>
</evidence>
<keyword evidence="8" id="KW-0547">Nucleotide-binding</keyword>
<dbReference type="InterPro" id="IPR023299">
    <property type="entry name" value="ATPase_P-typ_cyto_dom_N"/>
</dbReference>
<dbReference type="GO" id="GO:0016887">
    <property type="term" value="F:ATP hydrolysis activity"/>
    <property type="evidence" value="ECO:0007669"/>
    <property type="project" value="InterPro"/>
</dbReference>
<keyword evidence="8" id="KW-0479">Metal-binding</keyword>
<dbReference type="PANTHER" id="PTHR48085:SF5">
    <property type="entry name" value="CADMIUM_ZINC-TRANSPORTING ATPASE HMA4-RELATED"/>
    <property type="match status" value="1"/>
</dbReference>
<dbReference type="AlphaFoldDB" id="A0A5C6EI11"/>
<dbReference type="InterPro" id="IPR023214">
    <property type="entry name" value="HAD_sf"/>
</dbReference>
<keyword evidence="4 8" id="KW-1133">Transmembrane helix</keyword>
<evidence type="ECO:0000256" key="6">
    <source>
        <dbReference type="ARBA" id="ARBA00039097"/>
    </source>
</evidence>
<dbReference type="InterPro" id="IPR027256">
    <property type="entry name" value="P-typ_ATPase_IB"/>
</dbReference>
<dbReference type="SUPFAM" id="SSF81665">
    <property type="entry name" value="Calcium ATPase, transmembrane domain M"/>
    <property type="match status" value="1"/>
</dbReference>
<gene>
    <name evidence="10" type="primary">actP_2</name>
    <name evidence="10" type="ORF">Poly51_45730</name>
</gene>
<dbReference type="Gene3D" id="3.40.1110.10">
    <property type="entry name" value="Calcium-transporting ATPase, cytoplasmic domain N"/>
    <property type="match status" value="1"/>
</dbReference>
<dbReference type="PRINTS" id="PR00119">
    <property type="entry name" value="CATATPASE"/>
</dbReference>
<dbReference type="GO" id="GO:0005886">
    <property type="term" value="C:plasma membrane"/>
    <property type="evidence" value="ECO:0007669"/>
    <property type="project" value="UniProtKB-SubCell"/>
</dbReference>
<dbReference type="SUPFAM" id="SSF81653">
    <property type="entry name" value="Calcium ATPase, transduction domain A"/>
    <property type="match status" value="1"/>
</dbReference>
<dbReference type="Pfam" id="PF00122">
    <property type="entry name" value="E1-E2_ATPase"/>
    <property type="match status" value="1"/>
</dbReference>
<dbReference type="InterPro" id="IPR059000">
    <property type="entry name" value="ATPase_P-type_domA"/>
</dbReference>
<comment type="catalytic activity">
    <reaction evidence="7">
        <text>Zn(2+)(in) + ATP + H2O = Zn(2+)(out) + ADP + phosphate + H(+)</text>
        <dbReference type="Rhea" id="RHEA:20621"/>
        <dbReference type="ChEBI" id="CHEBI:15377"/>
        <dbReference type="ChEBI" id="CHEBI:15378"/>
        <dbReference type="ChEBI" id="CHEBI:29105"/>
        <dbReference type="ChEBI" id="CHEBI:30616"/>
        <dbReference type="ChEBI" id="CHEBI:43474"/>
        <dbReference type="ChEBI" id="CHEBI:456216"/>
        <dbReference type="EC" id="7.2.2.12"/>
    </reaction>
</comment>
<dbReference type="OrthoDB" id="211392at2"/>
<evidence type="ECO:0000256" key="3">
    <source>
        <dbReference type="ARBA" id="ARBA00022692"/>
    </source>
</evidence>
<dbReference type="Gene3D" id="3.40.50.1000">
    <property type="entry name" value="HAD superfamily/HAD-like"/>
    <property type="match status" value="1"/>
</dbReference>